<evidence type="ECO:0000256" key="1">
    <source>
        <dbReference type="SAM" id="Phobius"/>
    </source>
</evidence>
<keyword evidence="1" id="KW-0812">Transmembrane</keyword>
<keyword evidence="1" id="KW-0472">Membrane</keyword>
<protein>
    <recommendedName>
        <fullName evidence="4">DUF4190 domain-containing protein</fullName>
    </recommendedName>
</protein>
<feature type="transmembrane region" description="Helical" evidence="1">
    <location>
        <begin position="32"/>
        <end position="55"/>
    </location>
</feature>
<dbReference type="Proteomes" id="UP000830236">
    <property type="component" value="Chromosome"/>
</dbReference>
<name>A0A9E7AEF1_9ACTO</name>
<feature type="transmembrane region" description="Helical" evidence="1">
    <location>
        <begin position="75"/>
        <end position="96"/>
    </location>
</feature>
<sequence>MTDPGYSGDMNYGGGYGYQPPADPKLKQRGTVALGLSIGGLLFGILAIVGLIMGIMVLNKAKSVGDVEAAKYAKYAVIAGGVVVTLNVVFSVLYVMGSM</sequence>
<accession>A0A9E7AEF1</accession>
<organism evidence="2 3">
    <name type="scientific">Actinomyces graevenitzii</name>
    <dbReference type="NCBI Taxonomy" id="55565"/>
    <lineage>
        <taxon>Bacteria</taxon>
        <taxon>Bacillati</taxon>
        <taxon>Actinomycetota</taxon>
        <taxon>Actinomycetes</taxon>
        <taxon>Actinomycetales</taxon>
        <taxon>Actinomycetaceae</taxon>
        <taxon>Actinomyces</taxon>
    </lineage>
</organism>
<dbReference type="EMBL" id="CP097095">
    <property type="protein sequence ID" value="UQF79115.1"/>
    <property type="molecule type" value="Genomic_DNA"/>
</dbReference>
<evidence type="ECO:0000313" key="2">
    <source>
        <dbReference type="EMBL" id="UQF79115.1"/>
    </source>
</evidence>
<evidence type="ECO:0008006" key="4">
    <source>
        <dbReference type="Google" id="ProtNLM"/>
    </source>
</evidence>
<proteinExistence type="predicted"/>
<dbReference type="KEGG" id="agh:M3I41_05745"/>
<reference evidence="2" key="1">
    <citation type="submission" date="2022-05" db="EMBL/GenBank/DDBJ databases">
        <title>Using nanopore sequencing to obtain complete genomes from saliva samples.</title>
        <authorList>
            <person name="Baker J.L."/>
        </authorList>
    </citation>
    <scope>NUCLEOTIDE SEQUENCE</scope>
    <source>
        <strain evidence="2">JCVI-JB-Ag32</strain>
    </source>
</reference>
<evidence type="ECO:0000313" key="3">
    <source>
        <dbReference type="Proteomes" id="UP000830236"/>
    </source>
</evidence>
<dbReference type="AlphaFoldDB" id="A0A9E7AEF1"/>
<keyword evidence="1" id="KW-1133">Transmembrane helix</keyword>
<gene>
    <name evidence="2" type="ORF">M3I41_05745</name>
</gene>